<feature type="domain" description="Peptidase S1" evidence="3">
    <location>
        <begin position="69"/>
        <end position="290"/>
    </location>
</feature>
<dbReference type="SUPFAM" id="SSF50494">
    <property type="entry name" value="Trypsin-like serine proteases"/>
    <property type="match status" value="1"/>
</dbReference>
<name>A0AA97KIX4_EUBMA</name>
<organism evidence="4 5">
    <name type="scientific">Eublepharis macularius</name>
    <name type="common">Leopard gecko</name>
    <name type="synonym">Cyrtodactylus macularius</name>
    <dbReference type="NCBI Taxonomy" id="481883"/>
    <lineage>
        <taxon>Eukaryota</taxon>
        <taxon>Metazoa</taxon>
        <taxon>Chordata</taxon>
        <taxon>Craniata</taxon>
        <taxon>Vertebrata</taxon>
        <taxon>Euteleostomi</taxon>
        <taxon>Lepidosauria</taxon>
        <taxon>Squamata</taxon>
        <taxon>Bifurcata</taxon>
        <taxon>Gekkota</taxon>
        <taxon>Eublepharidae</taxon>
        <taxon>Eublepharinae</taxon>
        <taxon>Eublepharis</taxon>
    </lineage>
</organism>
<dbReference type="GeneID" id="129344270"/>
<dbReference type="InterPro" id="IPR009003">
    <property type="entry name" value="Peptidase_S1_PA"/>
</dbReference>
<dbReference type="PANTHER" id="PTHR24250">
    <property type="entry name" value="CHYMOTRYPSIN-RELATED"/>
    <property type="match status" value="1"/>
</dbReference>
<gene>
    <name evidence="5" type="primary">PRSS54</name>
</gene>
<dbReference type="RefSeq" id="XP_054856812.1">
    <property type="nucleotide sequence ID" value="XM_055000837.1"/>
</dbReference>
<evidence type="ECO:0000256" key="2">
    <source>
        <dbReference type="SAM" id="MobiDB-lite"/>
    </source>
</evidence>
<dbReference type="KEGG" id="emc:129344270"/>
<keyword evidence="4" id="KW-1185">Reference proteome</keyword>
<keyword evidence="5" id="KW-0378">Hydrolase</keyword>
<dbReference type="Pfam" id="PF00089">
    <property type="entry name" value="Trypsin"/>
    <property type="match status" value="1"/>
</dbReference>
<dbReference type="SMART" id="SM00020">
    <property type="entry name" value="Tryp_SPc"/>
    <property type="match status" value="1"/>
</dbReference>
<dbReference type="GO" id="GO:0004252">
    <property type="term" value="F:serine-type endopeptidase activity"/>
    <property type="evidence" value="ECO:0007669"/>
    <property type="project" value="InterPro"/>
</dbReference>
<evidence type="ECO:0000313" key="4">
    <source>
        <dbReference type="Proteomes" id="UP001190640"/>
    </source>
</evidence>
<dbReference type="GO" id="GO:0006508">
    <property type="term" value="P:proteolysis"/>
    <property type="evidence" value="ECO:0007669"/>
    <property type="project" value="UniProtKB-KW"/>
</dbReference>
<dbReference type="AlphaFoldDB" id="A0AA97KIX4"/>
<protein>
    <submittedName>
        <fullName evidence="5">Inactive serine protease 54</fullName>
    </submittedName>
</protein>
<keyword evidence="5" id="KW-0645">Protease</keyword>
<proteinExistence type="predicted"/>
<feature type="region of interest" description="Disordered" evidence="2">
    <location>
        <begin position="333"/>
        <end position="360"/>
    </location>
</feature>
<accession>A0AA97KIX4</accession>
<dbReference type="Proteomes" id="UP001190640">
    <property type="component" value="Chromosome 16"/>
</dbReference>
<feature type="region of interest" description="Disordered" evidence="2">
    <location>
        <begin position="1"/>
        <end position="26"/>
    </location>
</feature>
<reference evidence="5" key="1">
    <citation type="submission" date="2025-08" db="UniProtKB">
        <authorList>
            <consortium name="RefSeq"/>
        </authorList>
    </citation>
    <scope>IDENTIFICATION</scope>
    <source>
        <tissue evidence="5">Blood</tissue>
    </source>
</reference>
<dbReference type="Gene3D" id="2.40.10.10">
    <property type="entry name" value="Trypsin-like serine proteases"/>
    <property type="match status" value="1"/>
</dbReference>
<evidence type="ECO:0000313" key="5">
    <source>
        <dbReference type="RefSeq" id="XP_054856812.1"/>
    </source>
</evidence>
<dbReference type="PROSITE" id="PS50240">
    <property type="entry name" value="TRYPSIN_DOM"/>
    <property type="match status" value="1"/>
</dbReference>
<dbReference type="CTD" id="221191"/>
<dbReference type="InterPro" id="IPR001254">
    <property type="entry name" value="Trypsin_dom"/>
</dbReference>
<dbReference type="PANTHER" id="PTHR24250:SF45">
    <property type="entry name" value="INACTIVE SERINE PROTEASE 54"/>
    <property type="match status" value="1"/>
</dbReference>
<evidence type="ECO:0000256" key="1">
    <source>
        <dbReference type="ARBA" id="ARBA00023157"/>
    </source>
</evidence>
<dbReference type="InterPro" id="IPR043504">
    <property type="entry name" value="Peptidase_S1_PA_chymotrypsin"/>
</dbReference>
<keyword evidence="1" id="KW-1015">Disulfide bond</keyword>
<evidence type="ECO:0000259" key="3">
    <source>
        <dbReference type="PROSITE" id="PS50240"/>
    </source>
</evidence>
<feature type="compositionally biased region" description="Basic and acidic residues" evidence="2">
    <location>
        <begin position="1"/>
        <end position="21"/>
    </location>
</feature>
<sequence length="405" mass="44270">MRRENEVRRGERLDARGRTEEVASVSPRSAARGRAAPLGCHVGGLFLLCLSILHYAQADADCGPRVAALLGSKQDVTSAGEFPWVVSLRDFYNNHIAMGCILSQYWIISVAASFQNRSQIFAVPEVTGQKSSRSTPFPISAIFLPEDFDELTLAHNIGLLKVADPLEFSETVQPICFPHEDFPTNALKSCVVAGWRNPRAGRGSLMKLPVEDIDPCPLKRTMTTECSSHREGDDAVGCLGDPGNPLMCQATETGHWLLKGVLTEGGTRCYGPFLYTRLSHYSDWIVTTTAKGGAPIYPTLGRRDFAVRTPAEEPRGVLEPFLDSRVLNFSKASEDHPLSSDAEPQEGSAEEFLDGPARPQGKSLPVYYDYYSGEQLPISTANRGQPHGLLTVSFLLHLLTCSMTA</sequence>